<accession>A0A177NB88</accession>
<organism evidence="2 3">
    <name type="scientific">Methylomonas lenta</name>
    <dbReference type="NCBI Taxonomy" id="980561"/>
    <lineage>
        <taxon>Bacteria</taxon>
        <taxon>Pseudomonadati</taxon>
        <taxon>Pseudomonadota</taxon>
        <taxon>Gammaproteobacteria</taxon>
        <taxon>Methylococcales</taxon>
        <taxon>Methylococcaceae</taxon>
        <taxon>Methylomonas</taxon>
    </lineage>
</organism>
<dbReference type="STRING" id="980561.A1359_11095"/>
<evidence type="ECO:0000256" key="1">
    <source>
        <dbReference type="SAM" id="Phobius"/>
    </source>
</evidence>
<dbReference type="GO" id="GO:0016787">
    <property type="term" value="F:hydrolase activity"/>
    <property type="evidence" value="ECO:0007669"/>
    <property type="project" value="UniProtKB-KW"/>
</dbReference>
<protein>
    <submittedName>
        <fullName evidence="2">5-bromo-4-chloroindolyl phosphate hydrolase</fullName>
    </submittedName>
</protein>
<keyword evidence="1" id="KW-0472">Membrane</keyword>
<keyword evidence="1" id="KW-1133">Transmembrane helix</keyword>
<feature type="transmembrane region" description="Helical" evidence="1">
    <location>
        <begin position="21"/>
        <end position="42"/>
    </location>
</feature>
<dbReference type="OrthoDB" id="6195606at2"/>
<proteinExistence type="predicted"/>
<comment type="caution">
    <text evidence="2">The sequence shown here is derived from an EMBL/GenBank/DDBJ whole genome shotgun (WGS) entry which is preliminary data.</text>
</comment>
<name>A0A177NB88_9GAMM</name>
<keyword evidence="1" id="KW-0812">Transmembrane</keyword>
<dbReference type="Pfam" id="PF10112">
    <property type="entry name" value="Halogen_Hydrol"/>
    <property type="match status" value="1"/>
</dbReference>
<dbReference type="AlphaFoldDB" id="A0A177NB88"/>
<dbReference type="RefSeq" id="WP_066983345.1">
    <property type="nucleotide sequence ID" value="NZ_LUUI01000111.1"/>
</dbReference>
<feature type="transmembrane region" description="Helical" evidence="1">
    <location>
        <begin position="115"/>
        <end position="133"/>
    </location>
</feature>
<dbReference type="EMBL" id="LUUI01000111">
    <property type="protein sequence ID" value="OAI14360.1"/>
    <property type="molecule type" value="Genomic_DNA"/>
</dbReference>
<gene>
    <name evidence="2" type="ORF">A1359_11095</name>
</gene>
<dbReference type="Proteomes" id="UP000078476">
    <property type="component" value="Unassembled WGS sequence"/>
</dbReference>
<dbReference type="InterPro" id="IPR018770">
    <property type="entry name" value="ChloroindolylP_hydrolase"/>
</dbReference>
<feature type="transmembrane region" description="Helical" evidence="1">
    <location>
        <begin position="48"/>
        <end position="68"/>
    </location>
</feature>
<keyword evidence="3" id="KW-1185">Reference proteome</keyword>
<feature type="transmembrane region" description="Helical" evidence="1">
    <location>
        <begin position="89"/>
        <end position="109"/>
    </location>
</feature>
<reference evidence="2 3" key="1">
    <citation type="submission" date="2016-03" db="EMBL/GenBank/DDBJ databases">
        <authorList>
            <person name="Ploux O."/>
        </authorList>
    </citation>
    <scope>NUCLEOTIDE SEQUENCE [LARGE SCALE GENOMIC DNA]</scope>
    <source>
        <strain evidence="2 3">R-45370</strain>
    </source>
</reference>
<evidence type="ECO:0000313" key="3">
    <source>
        <dbReference type="Proteomes" id="UP000078476"/>
    </source>
</evidence>
<evidence type="ECO:0000313" key="2">
    <source>
        <dbReference type="EMBL" id="OAI14360.1"/>
    </source>
</evidence>
<keyword evidence="2" id="KW-0378">Hydrolase</keyword>
<sequence length="285" mass="31569">MSKLPTLKSAKRFTGDTLRQYSPRGLLLYVLSLALIPAVVIGLSKGQVMTVIVNASAFTLYCLAAIWLRKGLQAENPSSQDRLQSPSKWPLKLFSAVLVAFTTGMLAVLAAQQSLVMAAIYACGAFLGMYFSYGFDQAKSRQIAGAHGYSGDEVRKTLADAFAIIKQIEQANHKIGNRELNQRIDGICQIADGIIAELEADSRGIRRARKFLHVYLENVQQVVQGYANTHQQSSSQALEQNFRQALETIESAFQEQQQKLLEEDLFDLDVKIEVLTAQLKREGIL</sequence>